<accession>A0A1Y0EJC5</accession>
<feature type="transmembrane region" description="Helical" evidence="6">
    <location>
        <begin position="30"/>
        <end position="52"/>
    </location>
</feature>
<evidence type="ECO:0000313" key="8">
    <source>
        <dbReference type="Proteomes" id="UP000196138"/>
    </source>
</evidence>
<evidence type="ECO:0000256" key="1">
    <source>
        <dbReference type="ARBA" id="ARBA00004651"/>
    </source>
</evidence>
<keyword evidence="2" id="KW-1003">Cell membrane</keyword>
<feature type="transmembrane region" description="Helical" evidence="6">
    <location>
        <begin position="122"/>
        <end position="144"/>
    </location>
</feature>
<evidence type="ECO:0000256" key="6">
    <source>
        <dbReference type="SAM" id="Phobius"/>
    </source>
</evidence>
<dbReference type="KEGG" id="cser:CCO03_02385"/>
<dbReference type="EMBL" id="CP021455">
    <property type="protein sequence ID" value="ARU03686.1"/>
    <property type="molecule type" value="Genomic_DNA"/>
</dbReference>
<protein>
    <recommendedName>
        <fullName evidence="9">ATP synthase subunit I</fullName>
    </recommendedName>
</protein>
<evidence type="ECO:0000256" key="5">
    <source>
        <dbReference type="ARBA" id="ARBA00023136"/>
    </source>
</evidence>
<dbReference type="OrthoDB" id="9154947at2"/>
<evidence type="ECO:0000313" key="7">
    <source>
        <dbReference type="EMBL" id="ARU03686.1"/>
    </source>
</evidence>
<evidence type="ECO:0000256" key="4">
    <source>
        <dbReference type="ARBA" id="ARBA00022989"/>
    </source>
</evidence>
<proteinExistence type="predicted"/>
<keyword evidence="4 6" id="KW-1133">Transmembrane helix</keyword>
<dbReference type="Proteomes" id="UP000196138">
    <property type="component" value="Chromosome"/>
</dbReference>
<dbReference type="AlphaFoldDB" id="A0A1Y0EJC5"/>
<comment type="subcellular location">
    <subcellularLocation>
        <location evidence="1">Cell membrane</location>
        <topology evidence="1">Multi-pass membrane protein</topology>
    </subcellularLocation>
</comment>
<organism evidence="7 8">
    <name type="scientific">Comamonas serinivorans</name>
    <dbReference type="NCBI Taxonomy" id="1082851"/>
    <lineage>
        <taxon>Bacteria</taxon>
        <taxon>Pseudomonadati</taxon>
        <taxon>Pseudomonadota</taxon>
        <taxon>Betaproteobacteria</taxon>
        <taxon>Burkholderiales</taxon>
        <taxon>Comamonadaceae</taxon>
        <taxon>Comamonas</taxon>
    </lineage>
</organism>
<keyword evidence="5 6" id="KW-0472">Membrane</keyword>
<evidence type="ECO:0000256" key="3">
    <source>
        <dbReference type="ARBA" id="ARBA00022692"/>
    </source>
</evidence>
<sequence>MSTGDEDSEFKPLTAEEAASWRQRQRPVSVMLPLLWQLALGGLVVLVAWVWFSDRPAVAMSALYGACAVWVPGWVFVRALKRQQQRAAHAMAALSALMLWEGIKIVLTIALLLAAPRVVKDLSWLALLIAFVVTVKAAWLGWWWQMRPSKSAKDY</sequence>
<evidence type="ECO:0000256" key="2">
    <source>
        <dbReference type="ARBA" id="ARBA00022475"/>
    </source>
</evidence>
<dbReference type="GO" id="GO:0005886">
    <property type="term" value="C:plasma membrane"/>
    <property type="evidence" value="ECO:0007669"/>
    <property type="project" value="UniProtKB-SubCell"/>
</dbReference>
<evidence type="ECO:0008006" key="9">
    <source>
        <dbReference type="Google" id="ProtNLM"/>
    </source>
</evidence>
<name>A0A1Y0EJC5_9BURK</name>
<feature type="transmembrane region" description="Helical" evidence="6">
    <location>
        <begin position="92"/>
        <end position="116"/>
    </location>
</feature>
<keyword evidence="3 6" id="KW-0812">Transmembrane</keyword>
<dbReference type="InterPro" id="IPR005598">
    <property type="entry name" value="ATP_synth_I"/>
</dbReference>
<dbReference type="Pfam" id="PF03899">
    <property type="entry name" value="ATP-synt_I"/>
    <property type="match status" value="1"/>
</dbReference>
<feature type="transmembrane region" description="Helical" evidence="6">
    <location>
        <begin position="58"/>
        <end position="80"/>
    </location>
</feature>
<keyword evidence="8" id="KW-1185">Reference proteome</keyword>
<reference evidence="7 8" key="1">
    <citation type="submission" date="2017-05" db="EMBL/GenBank/DDBJ databases">
        <authorList>
            <person name="Song R."/>
            <person name="Chenine A.L."/>
            <person name="Ruprecht R.M."/>
        </authorList>
    </citation>
    <scope>NUCLEOTIDE SEQUENCE [LARGE SCALE GENOMIC DNA]</scope>
    <source>
        <strain evidence="7 8">DSM 26136</strain>
    </source>
</reference>
<gene>
    <name evidence="7" type="ORF">CCO03_02385</name>
</gene>